<dbReference type="Proteomes" id="UP001162164">
    <property type="component" value="Unassembled WGS sequence"/>
</dbReference>
<dbReference type="PROSITE" id="PS51155">
    <property type="entry name" value="CHIT_BIND_RR_2"/>
    <property type="match status" value="1"/>
</dbReference>
<dbReference type="InterPro" id="IPR000618">
    <property type="entry name" value="Insect_cuticle"/>
</dbReference>
<gene>
    <name evidence="2" type="ORF">NQ317_004624</name>
</gene>
<evidence type="ECO:0000313" key="2">
    <source>
        <dbReference type="EMBL" id="KAJ8978090.1"/>
    </source>
</evidence>
<dbReference type="PROSITE" id="PS51257">
    <property type="entry name" value="PROKAR_LIPOPROTEIN"/>
    <property type="match status" value="1"/>
</dbReference>
<organism evidence="2 3">
    <name type="scientific">Molorchus minor</name>
    <dbReference type="NCBI Taxonomy" id="1323400"/>
    <lineage>
        <taxon>Eukaryota</taxon>
        <taxon>Metazoa</taxon>
        <taxon>Ecdysozoa</taxon>
        <taxon>Arthropoda</taxon>
        <taxon>Hexapoda</taxon>
        <taxon>Insecta</taxon>
        <taxon>Pterygota</taxon>
        <taxon>Neoptera</taxon>
        <taxon>Endopterygota</taxon>
        <taxon>Coleoptera</taxon>
        <taxon>Polyphaga</taxon>
        <taxon>Cucujiformia</taxon>
        <taxon>Chrysomeloidea</taxon>
        <taxon>Cerambycidae</taxon>
        <taxon>Lamiinae</taxon>
        <taxon>Monochamini</taxon>
        <taxon>Molorchus</taxon>
    </lineage>
</organism>
<name>A0ABQ9JJ49_9CUCU</name>
<keyword evidence="3" id="KW-1185">Reference proteome</keyword>
<dbReference type="PANTHER" id="PTHR10380">
    <property type="entry name" value="CUTICLE PROTEIN"/>
    <property type="match status" value="1"/>
</dbReference>
<dbReference type="PRINTS" id="PR00947">
    <property type="entry name" value="CUTICLE"/>
</dbReference>
<sequence length="139" mass="15313">MGRAATASELYIILVGFIGCTVAQYRPFVQGNQIRILSQTNEGPNPDGSYRWSYDTENGISAEEDGRVKNLGTQAEATEVRGSFRYIAPDNTPITVQYIANENGFQPVGAHLPTPPPIPPAILRSLEFIGARPQTFRFR</sequence>
<evidence type="ECO:0000256" key="1">
    <source>
        <dbReference type="PROSITE-ProRule" id="PRU00497"/>
    </source>
</evidence>
<protein>
    <submittedName>
        <fullName evidence="2">Uncharacterized protein</fullName>
    </submittedName>
</protein>
<dbReference type="Pfam" id="PF00379">
    <property type="entry name" value="Chitin_bind_4"/>
    <property type="match status" value="1"/>
</dbReference>
<dbReference type="InterPro" id="IPR050468">
    <property type="entry name" value="Cuticle_Struct_Prot"/>
</dbReference>
<dbReference type="EMBL" id="JAPWTJ010000474">
    <property type="protein sequence ID" value="KAJ8978090.1"/>
    <property type="molecule type" value="Genomic_DNA"/>
</dbReference>
<comment type="caution">
    <text evidence="2">The sequence shown here is derived from an EMBL/GenBank/DDBJ whole genome shotgun (WGS) entry which is preliminary data.</text>
</comment>
<evidence type="ECO:0000313" key="3">
    <source>
        <dbReference type="Proteomes" id="UP001162164"/>
    </source>
</evidence>
<keyword evidence="1" id="KW-0193">Cuticle</keyword>
<accession>A0ABQ9JJ49</accession>
<dbReference type="PANTHER" id="PTHR10380:SF238">
    <property type="entry name" value="CUTICULAR PROTEIN 65EA-RELATED"/>
    <property type="match status" value="1"/>
</dbReference>
<reference evidence="2" key="1">
    <citation type="journal article" date="2023" name="Insect Mol. Biol.">
        <title>Genome sequencing provides insights into the evolution of gene families encoding plant cell wall-degrading enzymes in longhorned beetles.</title>
        <authorList>
            <person name="Shin N.R."/>
            <person name="Okamura Y."/>
            <person name="Kirsch R."/>
            <person name="Pauchet Y."/>
        </authorList>
    </citation>
    <scope>NUCLEOTIDE SEQUENCE</scope>
    <source>
        <strain evidence="2">MMC_N1</strain>
    </source>
</reference>
<proteinExistence type="predicted"/>